<dbReference type="EMBL" id="CYSB01000025">
    <property type="protein sequence ID" value="CUH65522.1"/>
    <property type="molecule type" value="Genomic_DNA"/>
</dbReference>
<reference evidence="6 8" key="2">
    <citation type="submission" date="2015-09" db="EMBL/GenBank/DDBJ databases">
        <authorList>
            <person name="Rodrigo-Torres L."/>
            <person name="Arahal D.R."/>
        </authorList>
    </citation>
    <scope>NUCLEOTIDE SEQUENCE [LARGE SCALE GENOMIC DNA]</scope>
    <source>
        <strain evidence="6 8">CECT 5118</strain>
    </source>
</reference>
<reference evidence="7 9" key="1">
    <citation type="submission" date="2015-09" db="EMBL/GenBank/DDBJ databases">
        <authorList>
            <consortium name="Swine Surveillance"/>
        </authorList>
    </citation>
    <scope>NUCLEOTIDE SEQUENCE [LARGE SCALE GENOMIC DNA]</scope>
    <source>
        <strain evidence="7 9">5120</strain>
    </source>
</reference>
<dbReference type="PROSITE" id="PS50850">
    <property type="entry name" value="MFS"/>
    <property type="match status" value="1"/>
</dbReference>
<dbReference type="InterPro" id="IPR036259">
    <property type="entry name" value="MFS_trans_sf"/>
</dbReference>
<dbReference type="AlphaFoldDB" id="A0A0N7LV76"/>
<dbReference type="Proteomes" id="UP000051887">
    <property type="component" value="Unassembled WGS sequence"/>
</dbReference>
<evidence type="ECO:0000256" key="4">
    <source>
        <dbReference type="SAM" id="Phobius"/>
    </source>
</evidence>
<proteinExistence type="predicted"/>
<feature type="transmembrane region" description="Helical" evidence="4">
    <location>
        <begin position="265"/>
        <end position="285"/>
    </location>
</feature>
<keyword evidence="2 4" id="KW-1133">Transmembrane helix</keyword>
<evidence type="ECO:0000313" key="9">
    <source>
        <dbReference type="Proteomes" id="UP000051887"/>
    </source>
</evidence>
<feature type="transmembrane region" description="Helical" evidence="4">
    <location>
        <begin position="291"/>
        <end position="311"/>
    </location>
</feature>
<evidence type="ECO:0000313" key="7">
    <source>
        <dbReference type="EMBL" id="CUH70547.1"/>
    </source>
</evidence>
<dbReference type="InterPro" id="IPR011701">
    <property type="entry name" value="MFS"/>
</dbReference>
<feature type="transmembrane region" description="Helical" evidence="4">
    <location>
        <begin position="91"/>
        <end position="116"/>
    </location>
</feature>
<evidence type="ECO:0000256" key="2">
    <source>
        <dbReference type="ARBA" id="ARBA00022989"/>
    </source>
</evidence>
<evidence type="ECO:0000256" key="3">
    <source>
        <dbReference type="ARBA" id="ARBA00023136"/>
    </source>
</evidence>
<dbReference type="EMBL" id="CYSC01000007">
    <property type="protein sequence ID" value="CUH70547.1"/>
    <property type="molecule type" value="Genomic_DNA"/>
</dbReference>
<dbReference type="RefSeq" id="WP_242601739.1">
    <property type="nucleotide sequence ID" value="NZ_CYSB01000025.1"/>
</dbReference>
<sequence>MTDPKTQMSRDPLSDPVSNRRAAFLVAVIWFAGLGAAAQYGKISVTFDRLGALYPEAGTQLGLALSLVGSVGIVLGVIAGVLGARIGLRRCLIWGLGLGGVLSLAQAALLAGGAALEWLLIARVFEGLSHLAIVVAAPTLIARIAPPRWHGFVMTLWGTFFGVAFTLLAWFGLPLVDHAGLAALFVVHGLWMVGFALLLSLVTLPPSPHPVPELRLSGLLAHHLAIYRSPFVNAAAVGWLFYTFCFVSLLTLLPPTIPEEWRALTLGAMPLMSIVSAMTLGVYLLRYTTAVGVAVIGFVLTALVVLALTLWPGAPLLCLAMAFALGLVQGAGFTIVPQLNAAEGDRAAANGAMAQTGNLGNTLGTPVMLMIGAWAGYVGMMMLALLVLLAGALAHLGLARLRARA</sequence>
<evidence type="ECO:0000313" key="6">
    <source>
        <dbReference type="EMBL" id="CUH65522.1"/>
    </source>
</evidence>
<feature type="transmembrane region" description="Helical" evidence="4">
    <location>
        <begin position="179"/>
        <end position="202"/>
    </location>
</feature>
<keyword evidence="8" id="KW-1185">Reference proteome</keyword>
<feature type="transmembrane region" description="Helical" evidence="4">
    <location>
        <begin position="21"/>
        <end position="41"/>
    </location>
</feature>
<feature type="transmembrane region" description="Helical" evidence="4">
    <location>
        <begin position="61"/>
        <end position="84"/>
    </location>
</feature>
<dbReference type="GO" id="GO:0022857">
    <property type="term" value="F:transmembrane transporter activity"/>
    <property type="evidence" value="ECO:0007669"/>
    <property type="project" value="InterPro"/>
</dbReference>
<evidence type="ECO:0000259" key="5">
    <source>
        <dbReference type="PROSITE" id="PS50850"/>
    </source>
</evidence>
<evidence type="ECO:0000313" key="8">
    <source>
        <dbReference type="Proteomes" id="UP000051086"/>
    </source>
</evidence>
<feature type="domain" description="Major facilitator superfamily (MFS) profile" evidence="5">
    <location>
        <begin position="25"/>
        <end position="402"/>
    </location>
</feature>
<feature type="transmembrane region" description="Helical" evidence="4">
    <location>
        <begin position="152"/>
        <end position="173"/>
    </location>
</feature>
<gene>
    <name evidence="6" type="ORF">TL5118_01343</name>
    <name evidence="7" type="ORF">TL5120_00324</name>
</gene>
<feature type="transmembrane region" description="Helical" evidence="4">
    <location>
        <begin position="128"/>
        <end position="145"/>
    </location>
</feature>
<dbReference type="Gene3D" id="1.20.1250.20">
    <property type="entry name" value="MFS general substrate transporter like domains"/>
    <property type="match status" value="1"/>
</dbReference>
<accession>A0A0N7LV76</accession>
<dbReference type="InterPro" id="IPR020846">
    <property type="entry name" value="MFS_dom"/>
</dbReference>
<feature type="transmembrane region" description="Helical" evidence="4">
    <location>
        <begin position="236"/>
        <end position="253"/>
    </location>
</feature>
<dbReference type="Pfam" id="PF07690">
    <property type="entry name" value="MFS_1"/>
    <property type="match status" value="1"/>
</dbReference>
<organism evidence="7 9">
    <name type="scientific">Thalassovita autumnalis</name>
    <dbReference type="NCBI Taxonomy" id="2072972"/>
    <lineage>
        <taxon>Bacteria</taxon>
        <taxon>Pseudomonadati</taxon>
        <taxon>Pseudomonadota</taxon>
        <taxon>Alphaproteobacteria</taxon>
        <taxon>Rhodobacterales</taxon>
        <taxon>Roseobacteraceae</taxon>
        <taxon>Thalassovita</taxon>
    </lineage>
</organism>
<feature type="transmembrane region" description="Helical" evidence="4">
    <location>
        <begin position="374"/>
        <end position="398"/>
    </location>
</feature>
<name>A0A0N7LV76_9RHOB</name>
<keyword evidence="1 4" id="KW-0812">Transmembrane</keyword>
<dbReference type="SUPFAM" id="SSF103473">
    <property type="entry name" value="MFS general substrate transporter"/>
    <property type="match status" value="1"/>
</dbReference>
<evidence type="ECO:0000256" key="1">
    <source>
        <dbReference type="ARBA" id="ARBA00022692"/>
    </source>
</evidence>
<dbReference type="Proteomes" id="UP000051086">
    <property type="component" value="Unassembled WGS sequence"/>
</dbReference>
<protein>
    <submittedName>
        <fullName evidence="7">Drug resistance MFS transporter, drug:H+ antiporter-2 (14 Spanner) (DHA2) family</fullName>
    </submittedName>
</protein>
<keyword evidence="3 4" id="KW-0472">Membrane</keyword>